<evidence type="ECO:0000313" key="3">
    <source>
        <dbReference type="EMBL" id="CAB3259082.1"/>
    </source>
</evidence>
<dbReference type="Proteomes" id="UP000494106">
    <property type="component" value="Unassembled WGS sequence"/>
</dbReference>
<keyword evidence="1" id="KW-0479">Metal-binding</keyword>
<keyword evidence="4" id="KW-1185">Reference proteome</keyword>
<dbReference type="PROSITE" id="PS00028">
    <property type="entry name" value="ZINC_FINGER_C2H2_1"/>
    <property type="match status" value="1"/>
</dbReference>
<protein>
    <recommendedName>
        <fullName evidence="2">C2H2-type domain-containing protein</fullName>
    </recommendedName>
</protein>
<dbReference type="PROSITE" id="PS50157">
    <property type="entry name" value="ZINC_FINGER_C2H2_2"/>
    <property type="match status" value="1"/>
</dbReference>
<proteinExistence type="predicted"/>
<organism evidence="3 4">
    <name type="scientific">Arctia plantaginis</name>
    <name type="common">Wood tiger moth</name>
    <name type="synonym">Phalaena plantaginis</name>
    <dbReference type="NCBI Taxonomy" id="874455"/>
    <lineage>
        <taxon>Eukaryota</taxon>
        <taxon>Metazoa</taxon>
        <taxon>Ecdysozoa</taxon>
        <taxon>Arthropoda</taxon>
        <taxon>Hexapoda</taxon>
        <taxon>Insecta</taxon>
        <taxon>Pterygota</taxon>
        <taxon>Neoptera</taxon>
        <taxon>Endopterygota</taxon>
        <taxon>Lepidoptera</taxon>
        <taxon>Glossata</taxon>
        <taxon>Ditrysia</taxon>
        <taxon>Noctuoidea</taxon>
        <taxon>Erebidae</taxon>
        <taxon>Arctiinae</taxon>
        <taxon>Arctia</taxon>
    </lineage>
</organism>
<accession>A0A8S1B8W9</accession>
<evidence type="ECO:0000313" key="4">
    <source>
        <dbReference type="Proteomes" id="UP000494106"/>
    </source>
</evidence>
<dbReference type="InterPro" id="IPR013087">
    <property type="entry name" value="Znf_C2H2_type"/>
</dbReference>
<dbReference type="OrthoDB" id="3437960at2759"/>
<dbReference type="EMBL" id="CADEBC010000602">
    <property type="protein sequence ID" value="CAB3259082.1"/>
    <property type="molecule type" value="Genomic_DNA"/>
</dbReference>
<evidence type="ECO:0000256" key="1">
    <source>
        <dbReference type="PROSITE-ProRule" id="PRU00042"/>
    </source>
</evidence>
<reference evidence="3 4" key="1">
    <citation type="submission" date="2020-04" db="EMBL/GenBank/DDBJ databases">
        <authorList>
            <person name="Wallbank WR R."/>
            <person name="Pardo Diaz C."/>
            <person name="Kozak K."/>
            <person name="Martin S."/>
            <person name="Jiggins C."/>
            <person name="Moest M."/>
            <person name="Warren A I."/>
            <person name="Byers J.R.P. K."/>
            <person name="Montejo-Kovacevich G."/>
            <person name="Yen C E."/>
        </authorList>
    </citation>
    <scope>NUCLEOTIDE SEQUENCE [LARGE SCALE GENOMIC DNA]</scope>
</reference>
<gene>
    <name evidence="3" type="ORF">APLA_LOCUS16857</name>
</gene>
<keyword evidence="1" id="KW-0862">Zinc</keyword>
<comment type="caution">
    <text evidence="3">The sequence shown here is derived from an EMBL/GenBank/DDBJ whole genome shotgun (WGS) entry which is preliminary data.</text>
</comment>
<name>A0A8S1B8W9_ARCPL</name>
<keyword evidence="1" id="KW-0863">Zinc-finger</keyword>
<evidence type="ECO:0000259" key="2">
    <source>
        <dbReference type="PROSITE" id="PS50157"/>
    </source>
</evidence>
<dbReference type="GO" id="GO:0008270">
    <property type="term" value="F:zinc ion binding"/>
    <property type="evidence" value="ECO:0007669"/>
    <property type="project" value="UniProtKB-KW"/>
</dbReference>
<feature type="domain" description="C2H2-type" evidence="2">
    <location>
        <begin position="38"/>
        <end position="66"/>
    </location>
</feature>
<dbReference type="AlphaFoldDB" id="A0A8S1B8W9"/>
<sequence>MDQIGETMLSFDSFEQPVNSINVQFLPTPCEEELKAKFICTLCMKTFYNANALQNHKNTQHDGEVTDREWETGSRPAFQKAQANIATNNLCGFEFIPLIKNREADITTVHDGLTTRTYSEDTTYLIVTIEDDEIDSDAMKRSRLDRFGFGKRARMKPKQPIDLRGPFTCTFPSTMRPDLQCRQIFFNCCDYSLHYRQEHTKRRKAALRCQVQDGETLYYAAELATGPTTHQNSFVYSPQVVLADNVIAL</sequence>